<protein>
    <recommendedName>
        <fullName evidence="3">Terminase small subunit</fullName>
    </recommendedName>
</protein>
<evidence type="ECO:0000313" key="2">
    <source>
        <dbReference type="Proteomes" id="UP000249482"/>
    </source>
</evidence>
<accession>A0A2W6QPR3</accession>
<name>A0A2W6QPR3_ECOLX</name>
<dbReference type="EMBL" id="QKWZ01001271">
    <property type="protein sequence ID" value="PZT59113.1"/>
    <property type="molecule type" value="Genomic_DNA"/>
</dbReference>
<proteinExistence type="predicted"/>
<reference evidence="1 2" key="1">
    <citation type="submission" date="2018-06" db="EMBL/GenBank/DDBJ databases">
        <title>Draft genome sequence of mcr-1-harboring Escherichia coli isolated from wound infection of a hospitalized patient, in Bolivia.</title>
        <authorList>
            <person name="Munoz M.E."/>
            <person name="Moura Q."/>
            <person name="Ventura P.R.M."/>
            <person name="Bustos L.R."/>
            <person name="Ovando B.G."/>
            <person name="Terrazas D.I.V."/>
            <person name="Yarhui N.B."/>
            <person name="Cerdeira L."/>
            <person name="Lincopan N."/>
        </authorList>
    </citation>
    <scope>NUCLEOTIDE SEQUENCE [LARGE SCALE GENOMIC DNA]</scope>
    <source>
        <strain evidence="1 2">EcMLT</strain>
    </source>
</reference>
<dbReference type="RefSeq" id="WP_072178042.1">
    <property type="nucleotide sequence ID" value="NZ_CYCJ01000092.1"/>
</dbReference>
<sequence>RFPELENRHVDFLKRDIIKAMNKAAALDELIPGLLSEYIEQSG</sequence>
<evidence type="ECO:0000313" key="1">
    <source>
        <dbReference type="EMBL" id="PZT59113.1"/>
    </source>
</evidence>
<organism evidence="1 2">
    <name type="scientific">Escherichia coli</name>
    <dbReference type="NCBI Taxonomy" id="562"/>
    <lineage>
        <taxon>Bacteria</taxon>
        <taxon>Pseudomonadati</taxon>
        <taxon>Pseudomonadota</taxon>
        <taxon>Gammaproteobacteria</taxon>
        <taxon>Enterobacterales</taxon>
        <taxon>Enterobacteriaceae</taxon>
        <taxon>Escherichia</taxon>
    </lineage>
</organism>
<dbReference type="AlphaFoldDB" id="A0A2W6QPR3"/>
<evidence type="ECO:0008006" key="3">
    <source>
        <dbReference type="Google" id="ProtNLM"/>
    </source>
</evidence>
<dbReference type="Proteomes" id="UP000249482">
    <property type="component" value="Unassembled WGS sequence"/>
</dbReference>
<dbReference type="InterPro" id="IPR010906">
    <property type="entry name" value="Phage_lambda_Nu1_terminase-ssu"/>
</dbReference>
<feature type="non-terminal residue" evidence="1">
    <location>
        <position position="1"/>
    </location>
</feature>
<dbReference type="Pfam" id="PF07471">
    <property type="entry name" value="Phage_Nu1"/>
    <property type="match status" value="1"/>
</dbReference>
<comment type="caution">
    <text evidence="1">The sequence shown here is derived from an EMBL/GenBank/DDBJ whole genome shotgun (WGS) entry which is preliminary data.</text>
</comment>
<gene>
    <name evidence="1" type="ORF">DNQ45_30155</name>
</gene>